<evidence type="ECO:0000256" key="1">
    <source>
        <dbReference type="ARBA" id="ARBA00023015"/>
    </source>
</evidence>
<dbReference type="Pfam" id="PF01037">
    <property type="entry name" value="AsnC_trans_reg"/>
    <property type="match status" value="1"/>
</dbReference>
<proteinExistence type="predicted"/>
<dbReference type="Proteomes" id="UP000436822">
    <property type="component" value="Unassembled WGS sequence"/>
</dbReference>
<keyword evidence="2" id="KW-0238">DNA-binding</keyword>
<dbReference type="SUPFAM" id="SSF46785">
    <property type="entry name" value="Winged helix' DNA-binding domain"/>
    <property type="match status" value="1"/>
</dbReference>
<dbReference type="InterPro" id="IPR019888">
    <property type="entry name" value="Tscrpt_reg_AsnC-like"/>
</dbReference>
<keyword evidence="3" id="KW-0804">Transcription</keyword>
<dbReference type="SUPFAM" id="SSF54909">
    <property type="entry name" value="Dimeric alpha+beta barrel"/>
    <property type="match status" value="1"/>
</dbReference>
<evidence type="ECO:0000256" key="3">
    <source>
        <dbReference type="ARBA" id="ARBA00023163"/>
    </source>
</evidence>
<dbReference type="SMART" id="SM00344">
    <property type="entry name" value="HTH_ASNC"/>
    <property type="match status" value="1"/>
</dbReference>
<dbReference type="PRINTS" id="PR00033">
    <property type="entry name" value="HTHASNC"/>
</dbReference>
<dbReference type="InterPro" id="IPR019887">
    <property type="entry name" value="Tscrpt_reg_AsnC/Lrp_C"/>
</dbReference>
<evidence type="ECO:0000259" key="4">
    <source>
        <dbReference type="PROSITE" id="PS50956"/>
    </source>
</evidence>
<dbReference type="InterPro" id="IPR019885">
    <property type="entry name" value="Tscrpt_reg_HTH_AsnC-type_CS"/>
</dbReference>
<keyword evidence="1" id="KW-0805">Transcription regulation</keyword>
<keyword evidence="6" id="KW-1185">Reference proteome</keyword>
<dbReference type="GO" id="GO:0005829">
    <property type="term" value="C:cytosol"/>
    <property type="evidence" value="ECO:0007669"/>
    <property type="project" value="TreeGrafter"/>
</dbReference>
<dbReference type="InterPro" id="IPR011008">
    <property type="entry name" value="Dimeric_a/b-barrel"/>
</dbReference>
<dbReference type="PANTHER" id="PTHR30154:SF51">
    <property type="entry name" value="ASNC-FAMILY TRANSCRIPTIONAL REGULATORY PROTEIN"/>
    <property type="match status" value="1"/>
</dbReference>
<name>A0A6N6JLL0_9RHOB</name>
<evidence type="ECO:0000313" key="5">
    <source>
        <dbReference type="EMBL" id="GFE66760.1"/>
    </source>
</evidence>
<dbReference type="RefSeq" id="WP_243144980.1">
    <property type="nucleotide sequence ID" value="NZ_BLJE01000006.1"/>
</dbReference>
<gene>
    <name evidence="5" type="ORF">KIN_38340</name>
</gene>
<sequence>MAVPAILKAETTNGLSFCRSKRQPASMSKPLDQIDHAIIAALDADGRASLAEIGKQVGLSGPSVGERLRRLRDDGVIEGFGVRVDPDALGYTLEAIIRIKPRSRQMHLVEQMIRDEPRFTACDRVTGEDCFVARLALLSVAELDAILLPLHERAETHTAVVKSSLLRGRMPELAPRRRDEAAR</sequence>
<comment type="caution">
    <text evidence="5">The sequence shown here is derived from an EMBL/GenBank/DDBJ whole genome shotgun (WGS) entry which is preliminary data.</text>
</comment>
<dbReference type="InterPro" id="IPR036388">
    <property type="entry name" value="WH-like_DNA-bd_sf"/>
</dbReference>
<dbReference type="Gene3D" id="1.10.10.10">
    <property type="entry name" value="Winged helix-like DNA-binding domain superfamily/Winged helix DNA-binding domain"/>
    <property type="match status" value="1"/>
</dbReference>
<organism evidence="5 6">
    <name type="scientific">Litoreibacter roseus</name>
    <dbReference type="NCBI Taxonomy" id="2601869"/>
    <lineage>
        <taxon>Bacteria</taxon>
        <taxon>Pseudomonadati</taxon>
        <taxon>Pseudomonadota</taxon>
        <taxon>Alphaproteobacteria</taxon>
        <taxon>Rhodobacterales</taxon>
        <taxon>Roseobacteraceae</taxon>
        <taxon>Litoreibacter</taxon>
    </lineage>
</organism>
<evidence type="ECO:0000256" key="2">
    <source>
        <dbReference type="ARBA" id="ARBA00023125"/>
    </source>
</evidence>
<dbReference type="GO" id="GO:0043565">
    <property type="term" value="F:sequence-specific DNA binding"/>
    <property type="evidence" value="ECO:0007669"/>
    <property type="project" value="InterPro"/>
</dbReference>
<dbReference type="Pfam" id="PF13404">
    <property type="entry name" value="HTH_AsnC-type"/>
    <property type="match status" value="1"/>
</dbReference>
<accession>A0A6N6JLL0</accession>
<dbReference type="InterPro" id="IPR036390">
    <property type="entry name" value="WH_DNA-bd_sf"/>
</dbReference>
<dbReference type="PANTHER" id="PTHR30154">
    <property type="entry name" value="LEUCINE-RESPONSIVE REGULATORY PROTEIN"/>
    <property type="match status" value="1"/>
</dbReference>
<reference evidence="5 6" key="1">
    <citation type="submission" date="2019-12" db="EMBL/GenBank/DDBJ databases">
        <title>Litoreibacter badius sp. nov., a novel bacteriochlorophyll a-containing bacterium in the genus Litoreibacter.</title>
        <authorList>
            <person name="Kanamuro M."/>
            <person name="Takabe Y."/>
            <person name="Mori K."/>
            <person name="Takaichi S."/>
            <person name="Hanada S."/>
        </authorList>
    </citation>
    <scope>NUCLEOTIDE SEQUENCE [LARGE SCALE GENOMIC DNA]</scope>
    <source>
        <strain evidence="5 6">K6</strain>
    </source>
</reference>
<dbReference type="EMBL" id="BLJE01000006">
    <property type="protein sequence ID" value="GFE66760.1"/>
    <property type="molecule type" value="Genomic_DNA"/>
</dbReference>
<dbReference type="Gene3D" id="3.30.70.920">
    <property type="match status" value="1"/>
</dbReference>
<dbReference type="AlphaFoldDB" id="A0A6N6JLL0"/>
<dbReference type="InterPro" id="IPR000485">
    <property type="entry name" value="AsnC-type_HTH_dom"/>
</dbReference>
<feature type="domain" description="HTH asnC-type" evidence="4">
    <location>
        <begin position="31"/>
        <end position="92"/>
    </location>
</feature>
<dbReference type="PROSITE" id="PS00519">
    <property type="entry name" value="HTH_ASNC_1"/>
    <property type="match status" value="1"/>
</dbReference>
<dbReference type="GO" id="GO:0043200">
    <property type="term" value="P:response to amino acid"/>
    <property type="evidence" value="ECO:0007669"/>
    <property type="project" value="TreeGrafter"/>
</dbReference>
<protein>
    <submittedName>
        <fullName evidence="5">AsnC family transcriptional regulator</fullName>
    </submittedName>
</protein>
<evidence type="ECO:0000313" key="6">
    <source>
        <dbReference type="Proteomes" id="UP000436822"/>
    </source>
</evidence>
<dbReference type="PROSITE" id="PS50956">
    <property type="entry name" value="HTH_ASNC_2"/>
    <property type="match status" value="1"/>
</dbReference>